<evidence type="ECO:0000313" key="2">
    <source>
        <dbReference type="Proteomes" id="UP000639338"/>
    </source>
</evidence>
<organism evidence="1 2">
    <name type="scientific">Aphidius gifuensis</name>
    <name type="common">Parasitoid wasp</name>
    <dbReference type="NCBI Taxonomy" id="684658"/>
    <lineage>
        <taxon>Eukaryota</taxon>
        <taxon>Metazoa</taxon>
        <taxon>Ecdysozoa</taxon>
        <taxon>Arthropoda</taxon>
        <taxon>Hexapoda</taxon>
        <taxon>Insecta</taxon>
        <taxon>Pterygota</taxon>
        <taxon>Neoptera</taxon>
        <taxon>Endopterygota</taxon>
        <taxon>Hymenoptera</taxon>
        <taxon>Apocrita</taxon>
        <taxon>Ichneumonoidea</taxon>
        <taxon>Braconidae</taxon>
        <taxon>Aphidiinae</taxon>
        <taxon>Aphidius</taxon>
    </lineage>
</organism>
<reference evidence="1 2" key="1">
    <citation type="submission" date="2020-08" db="EMBL/GenBank/DDBJ databases">
        <title>Aphidius gifuensis genome sequencing and assembly.</title>
        <authorList>
            <person name="Du Z."/>
        </authorList>
    </citation>
    <scope>NUCLEOTIDE SEQUENCE [LARGE SCALE GENOMIC DNA]</scope>
    <source>
        <strain evidence="1">YNYX2018</strain>
        <tissue evidence="1">Adults</tissue>
    </source>
</reference>
<name>A0A835CN18_APHGI</name>
<keyword evidence="2" id="KW-1185">Reference proteome</keyword>
<protein>
    <submittedName>
        <fullName evidence="1">Uncharacterized protein</fullName>
    </submittedName>
</protein>
<dbReference type="EMBL" id="JACMRX010000005">
    <property type="protein sequence ID" value="KAF7989044.1"/>
    <property type="molecule type" value="Genomic_DNA"/>
</dbReference>
<gene>
    <name evidence="1" type="ORF">HCN44_007354</name>
</gene>
<accession>A0A835CN18</accession>
<sequence>MEEIAQADDVGQIDQLESENMDNDGGRCCADSVHERIRITYVYCDDCQYKIPADSRAIGEHFDDKHIAHKKCVYCFSKVFTYKQYQVDEAGVQTEKDDVVYHECIKTKKK</sequence>
<proteinExistence type="predicted"/>
<dbReference type="AlphaFoldDB" id="A0A835CN18"/>
<evidence type="ECO:0000313" key="1">
    <source>
        <dbReference type="EMBL" id="KAF7989044.1"/>
    </source>
</evidence>
<comment type="caution">
    <text evidence="1">The sequence shown here is derived from an EMBL/GenBank/DDBJ whole genome shotgun (WGS) entry which is preliminary data.</text>
</comment>
<dbReference type="Proteomes" id="UP000639338">
    <property type="component" value="Unassembled WGS sequence"/>
</dbReference>